<dbReference type="AlphaFoldDB" id="A0A0C2CD42"/>
<dbReference type="InterPro" id="IPR005312">
    <property type="entry name" value="DUF1759"/>
</dbReference>
<name>A0A0C2CD42_9BILA</name>
<protein>
    <submittedName>
        <fullName evidence="1">Uncharacterized protein</fullName>
    </submittedName>
</protein>
<gene>
    <name evidence="1" type="ORF">ANCDUO_15607</name>
</gene>
<dbReference type="OrthoDB" id="7444419at2759"/>
<dbReference type="Pfam" id="PF03564">
    <property type="entry name" value="DUF1759"/>
    <property type="match status" value="1"/>
</dbReference>
<dbReference type="EMBL" id="KN739431">
    <property type="protein sequence ID" value="KIH54248.1"/>
    <property type="molecule type" value="Genomic_DNA"/>
</dbReference>
<dbReference type="Proteomes" id="UP000054047">
    <property type="component" value="Unassembled WGS sequence"/>
</dbReference>
<accession>A0A0C2CD42</accession>
<sequence length="278" mass="30591">MDTFPEFWDLYCAAIHNNTGVPLALKFLYLETHLKGNAAKLIANFKLTAENYDDAVRIVTNTYNRPELLRSRLWDKLVEMQASLASAISQRTTLCSVKAIWSQLKHLDEDSSSIGTIKLIRAKFPPRTREKVGELKKKGDSLWTVDELLNALDTVIDQLEVIEDANPTTDSLYNITSSVRLGSRSPSKLPGMHLIQHLLLGIAAAPGLGLLLGVTVTHAPLARSLHMSHDDLQNNIVLESLAVPSVYVEGICPKGVQKCRPLKNVGRSLSGLDFVGSV</sequence>
<keyword evidence="2" id="KW-1185">Reference proteome</keyword>
<evidence type="ECO:0000313" key="1">
    <source>
        <dbReference type="EMBL" id="KIH54248.1"/>
    </source>
</evidence>
<proteinExistence type="predicted"/>
<organism evidence="1 2">
    <name type="scientific">Ancylostoma duodenale</name>
    <dbReference type="NCBI Taxonomy" id="51022"/>
    <lineage>
        <taxon>Eukaryota</taxon>
        <taxon>Metazoa</taxon>
        <taxon>Ecdysozoa</taxon>
        <taxon>Nematoda</taxon>
        <taxon>Chromadorea</taxon>
        <taxon>Rhabditida</taxon>
        <taxon>Rhabditina</taxon>
        <taxon>Rhabditomorpha</taxon>
        <taxon>Strongyloidea</taxon>
        <taxon>Ancylostomatidae</taxon>
        <taxon>Ancylostomatinae</taxon>
        <taxon>Ancylostoma</taxon>
    </lineage>
</organism>
<reference evidence="1 2" key="1">
    <citation type="submission" date="2013-12" db="EMBL/GenBank/DDBJ databases">
        <title>Draft genome of the parsitic nematode Ancylostoma duodenale.</title>
        <authorList>
            <person name="Mitreva M."/>
        </authorList>
    </citation>
    <scope>NUCLEOTIDE SEQUENCE [LARGE SCALE GENOMIC DNA]</scope>
    <source>
        <strain evidence="1 2">Zhejiang</strain>
    </source>
</reference>
<evidence type="ECO:0000313" key="2">
    <source>
        <dbReference type="Proteomes" id="UP000054047"/>
    </source>
</evidence>